<accession>A0A1S3VVI0</accession>
<dbReference type="Proteomes" id="UP000087766">
    <property type="component" value="Unplaced"/>
</dbReference>
<dbReference type="PANTHER" id="PTHR31992:SF301">
    <property type="entry name" value="DOF ZINC FINGER PROTEIN DOF3.7"/>
    <property type="match status" value="1"/>
</dbReference>
<dbReference type="RefSeq" id="XP_014522378.1">
    <property type="nucleotide sequence ID" value="XM_014666892.2"/>
</dbReference>
<keyword evidence="7 8" id="KW-0539">Nucleus</keyword>
<dbReference type="OrthoDB" id="1927254at2759"/>
<dbReference type="AlphaFoldDB" id="A0A1S3VVI0"/>
<keyword evidence="2 8" id="KW-0863">Zinc-finger</keyword>
<feature type="compositionally biased region" description="Basic residues" evidence="10">
    <location>
        <begin position="92"/>
        <end position="101"/>
    </location>
</feature>
<dbReference type="GO" id="GO:0003677">
    <property type="term" value="F:DNA binding"/>
    <property type="evidence" value="ECO:0007669"/>
    <property type="project" value="UniProtKB-UniRule"/>
</dbReference>
<feature type="compositionally biased region" description="Polar residues" evidence="10">
    <location>
        <begin position="102"/>
        <end position="114"/>
    </location>
</feature>
<feature type="domain" description="Dof-type" evidence="11">
    <location>
        <begin position="42"/>
        <end position="96"/>
    </location>
</feature>
<dbReference type="GO" id="GO:0008270">
    <property type="term" value="F:zinc ion binding"/>
    <property type="evidence" value="ECO:0007669"/>
    <property type="project" value="UniProtKB-KW"/>
</dbReference>
<evidence type="ECO:0000256" key="1">
    <source>
        <dbReference type="ARBA" id="ARBA00022723"/>
    </source>
</evidence>
<evidence type="ECO:0000256" key="4">
    <source>
        <dbReference type="ARBA" id="ARBA00023015"/>
    </source>
</evidence>
<dbReference type="GO" id="GO:0003700">
    <property type="term" value="F:DNA-binding transcription factor activity"/>
    <property type="evidence" value="ECO:0007669"/>
    <property type="project" value="UniProtKB-UniRule"/>
</dbReference>
<evidence type="ECO:0000256" key="5">
    <source>
        <dbReference type="ARBA" id="ARBA00023125"/>
    </source>
</evidence>
<proteinExistence type="predicted"/>
<evidence type="ECO:0000256" key="9">
    <source>
        <dbReference type="RuleBase" id="RU369094"/>
    </source>
</evidence>
<organism evidence="12 13">
    <name type="scientific">Vigna radiata var. radiata</name>
    <name type="common">Mung bean</name>
    <name type="synonym">Phaseolus aureus</name>
    <dbReference type="NCBI Taxonomy" id="3916"/>
    <lineage>
        <taxon>Eukaryota</taxon>
        <taxon>Viridiplantae</taxon>
        <taxon>Streptophyta</taxon>
        <taxon>Embryophyta</taxon>
        <taxon>Tracheophyta</taxon>
        <taxon>Spermatophyta</taxon>
        <taxon>Magnoliopsida</taxon>
        <taxon>eudicotyledons</taxon>
        <taxon>Gunneridae</taxon>
        <taxon>Pentapetalae</taxon>
        <taxon>rosids</taxon>
        <taxon>fabids</taxon>
        <taxon>Fabales</taxon>
        <taxon>Fabaceae</taxon>
        <taxon>Papilionoideae</taxon>
        <taxon>50 kb inversion clade</taxon>
        <taxon>NPAAA clade</taxon>
        <taxon>indigoferoid/millettioid clade</taxon>
        <taxon>Phaseoleae</taxon>
        <taxon>Vigna</taxon>
    </lineage>
</organism>
<evidence type="ECO:0000256" key="8">
    <source>
        <dbReference type="PROSITE-ProRule" id="PRU00071"/>
    </source>
</evidence>
<protein>
    <recommendedName>
        <fullName evidence="9">Dof zinc finger protein</fullName>
    </recommendedName>
</protein>
<evidence type="ECO:0000259" key="11">
    <source>
        <dbReference type="PROSITE" id="PS50884"/>
    </source>
</evidence>
<dbReference type="PANTHER" id="PTHR31992">
    <property type="entry name" value="DOF ZINC FINGER PROTEIN DOF1.4-RELATED"/>
    <property type="match status" value="1"/>
</dbReference>
<evidence type="ECO:0000256" key="6">
    <source>
        <dbReference type="ARBA" id="ARBA00023163"/>
    </source>
</evidence>
<dbReference type="GeneID" id="106778892"/>
<dbReference type="InterPro" id="IPR045174">
    <property type="entry name" value="Dof"/>
</dbReference>
<keyword evidence="4 9" id="KW-0805">Transcription regulation</keyword>
<comment type="subcellular location">
    <subcellularLocation>
        <location evidence="8 9">Nucleus</location>
    </subcellularLocation>
</comment>
<keyword evidence="3 9" id="KW-0862">Zinc</keyword>
<dbReference type="KEGG" id="vra:106778892"/>
<reference evidence="13" key="1">
    <citation type="submission" date="2025-08" db="UniProtKB">
        <authorList>
            <consortium name="RefSeq"/>
        </authorList>
    </citation>
    <scope>IDENTIFICATION</scope>
    <source>
        <tissue evidence="13">Leaf</tissue>
    </source>
</reference>
<sequence length="301" mass="33820">MFPHTFITAAALQHMLQHHHHHHFPTPMEQRSRWKPNIEVAPNCPRCASTNTKFCYYNNYSLSQPRYFCKACRRYWTKGGSLRNVPVGGGCRKNRRAKSSSRHNQTQRSFISASHDTESSPEDTHPNNNGSREIDMALVFAKFLNPKQNVGEDNNASSSSNNYFTPHNVQTENDIAVVQSPNKGLSSDPVIVDSDAVVAIENFGREELSLGEIDEFERILGVSGDEDGLWCDATLSSSITWEPPVKEMQLQELEYSMPLNENDAQLLPITSASTLHSMSDTCWSTWSSFDLSAMEVFSSTP</sequence>
<dbReference type="Pfam" id="PF02701">
    <property type="entry name" value="Zn_ribbon_Dof"/>
    <property type="match status" value="1"/>
</dbReference>
<evidence type="ECO:0000313" key="13">
    <source>
        <dbReference type="RefSeq" id="XP_014522378.1"/>
    </source>
</evidence>
<evidence type="ECO:0000256" key="10">
    <source>
        <dbReference type="SAM" id="MobiDB-lite"/>
    </source>
</evidence>
<keyword evidence="12" id="KW-1185">Reference proteome</keyword>
<keyword evidence="6 9" id="KW-0804">Transcription</keyword>
<comment type="function">
    <text evidence="9">Transcription factor that binds specifically to a 5'-AA[AG]G-3' consensus core sequence.</text>
</comment>
<evidence type="ECO:0000313" key="12">
    <source>
        <dbReference type="Proteomes" id="UP000087766"/>
    </source>
</evidence>
<evidence type="ECO:0000256" key="2">
    <source>
        <dbReference type="ARBA" id="ARBA00022771"/>
    </source>
</evidence>
<name>A0A1S3VVI0_VIGRR</name>
<gene>
    <name evidence="13" type="primary">LOC106778892</name>
</gene>
<dbReference type="STRING" id="3916.A0A1S3VVI0"/>
<dbReference type="PROSITE" id="PS01361">
    <property type="entry name" value="ZF_DOF_1"/>
    <property type="match status" value="1"/>
</dbReference>
<dbReference type="InterPro" id="IPR003851">
    <property type="entry name" value="Znf_Dof"/>
</dbReference>
<dbReference type="PROSITE" id="PS50884">
    <property type="entry name" value="ZF_DOF_2"/>
    <property type="match status" value="1"/>
</dbReference>
<keyword evidence="5 8" id="KW-0238">DNA-binding</keyword>
<feature type="region of interest" description="Disordered" evidence="10">
    <location>
        <begin position="86"/>
        <end position="131"/>
    </location>
</feature>
<dbReference type="GO" id="GO:0005634">
    <property type="term" value="C:nucleus"/>
    <property type="evidence" value="ECO:0007669"/>
    <property type="project" value="UniProtKB-SubCell"/>
</dbReference>
<evidence type="ECO:0000256" key="7">
    <source>
        <dbReference type="ARBA" id="ARBA00023242"/>
    </source>
</evidence>
<evidence type="ECO:0000256" key="3">
    <source>
        <dbReference type="ARBA" id="ARBA00022833"/>
    </source>
</evidence>
<feature type="compositionally biased region" description="Basic and acidic residues" evidence="10">
    <location>
        <begin position="115"/>
        <end position="125"/>
    </location>
</feature>
<keyword evidence="1 9" id="KW-0479">Metal-binding</keyword>